<sequence length="145" mass="16268">MKLHWGHKIGIVYALFAGSMIFMLILSMQEKHELVNENYYENELAVQGKINADKNLKTADFDVDISSANKQILVSFMGLPSGDVPTGTVMLYKPDDSSLDQTIDVALNADNKMLIQPIGDHGRYKVSVRFKMSGIDYLKEKQVVL</sequence>
<reference evidence="2 3" key="1">
    <citation type="submission" date="2020-02" db="EMBL/GenBank/DDBJ databases">
        <title>Out from the shadows clarifying the taxonomy of the family Cryomorphaceae and related taxa by utilizing the GTDB taxonomic framework.</title>
        <authorList>
            <person name="Bowman J.P."/>
        </authorList>
    </citation>
    <scope>NUCLEOTIDE SEQUENCE [LARGE SCALE GENOMIC DNA]</scope>
    <source>
        <strain evidence="2 3">QSSC 1-22</strain>
    </source>
</reference>
<protein>
    <recommendedName>
        <fullName evidence="4">Nitrogen fixation protein FixH</fullName>
    </recommendedName>
</protein>
<gene>
    <name evidence="2" type="ORF">G3O08_10540</name>
</gene>
<keyword evidence="1" id="KW-0812">Transmembrane</keyword>
<keyword evidence="1" id="KW-1133">Transmembrane helix</keyword>
<keyword evidence="1" id="KW-0472">Membrane</keyword>
<name>A0A7K3WQY9_9FLAO</name>
<comment type="caution">
    <text evidence="2">The sequence shown here is derived from an EMBL/GenBank/DDBJ whole genome shotgun (WGS) entry which is preliminary data.</text>
</comment>
<evidence type="ECO:0008006" key="4">
    <source>
        <dbReference type="Google" id="ProtNLM"/>
    </source>
</evidence>
<accession>A0A7K3WQY9</accession>
<evidence type="ECO:0000313" key="3">
    <source>
        <dbReference type="Proteomes" id="UP000486602"/>
    </source>
</evidence>
<feature type="transmembrane region" description="Helical" evidence="1">
    <location>
        <begin position="6"/>
        <end position="26"/>
    </location>
</feature>
<dbReference type="Proteomes" id="UP000486602">
    <property type="component" value="Unassembled WGS sequence"/>
</dbReference>
<dbReference type="RefSeq" id="WP_163285328.1">
    <property type="nucleotide sequence ID" value="NZ_JAAGVY010000017.1"/>
</dbReference>
<evidence type="ECO:0000256" key="1">
    <source>
        <dbReference type="SAM" id="Phobius"/>
    </source>
</evidence>
<dbReference type="EMBL" id="JAAGVY010000017">
    <property type="protein sequence ID" value="NEN23936.1"/>
    <property type="molecule type" value="Genomic_DNA"/>
</dbReference>
<evidence type="ECO:0000313" key="2">
    <source>
        <dbReference type="EMBL" id="NEN23936.1"/>
    </source>
</evidence>
<dbReference type="AlphaFoldDB" id="A0A7K3WQY9"/>
<organism evidence="2 3">
    <name type="scientific">Cryomorpha ignava</name>
    <dbReference type="NCBI Taxonomy" id="101383"/>
    <lineage>
        <taxon>Bacteria</taxon>
        <taxon>Pseudomonadati</taxon>
        <taxon>Bacteroidota</taxon>
        <taxon>Flavobacteriia</taxon>
        <taxon>Flavobacteriales</taxon>
        <taxon>Cryomorphaceae</taxon>
        <taxon>Cryomorpha</taxon>
    </lineage>
</organism>
<dbReference type="Pfam" id="PF05751">
    <property type="entry name" value="FixH"/>
    <property type="match status" value="1"/>
</dbReference>
<keyword evidence="3" id="KW-1185">Reference proteome</keyword>
<proteinExistence type="predicted"/>
<dbReference type="InterPro" id="IPR008620">
    <property type="entry name" value="FixH"/>
</dbReference>